<dbReference type="AlphaFoldDB" id="A0A828Y9T9"/>
<proteinExistence type="predicted"/>
<evidence type="ECO:0000256" key="1">
    <source>
        <dbReference type="SAM" id="Phobius"/>
    </source>
</evidence>
<dbReference type="EMBL" id="AKWH02000027">
    <property type="protein sequence ID" value="EKO52248.1"/>
    <property type="molecule type" value="Genomic_DNA"/>
</dbReference>
<feature type="transmembrane region" description="Helical" evidence="1">
    <location>
        <begin position="6"/>
        <end position="27"/>
    </location>
</feature>
<evidence type="ECO:0000313" key="3">
    <source>
        <dbReference type="Proteomes" id="UP000006339"/>
    </source>
</evidence>
<organism evidence="2 3">
    <name type="scientific">Leptospira kirschneri str. 200802841</name>
    <dbReference type="NCBI Taxonomy" id="1193047"/>
    <lineage>
        <taxon>Bacteria</taxon>
        <taxon>Pseudomonadati</taxon>
        <taxon>Spirochaetota</taxon>
        <taxon>Spirochaetia</taxon>
        <taxon>Leptospirales</taxon>
        <taxon>Leptospiraceae</taxon>
        <taxon>Leptospira</taxon>
    </lineage>
</organism>
<keyword evidence="1" id="KW-0812">Transmembrane</keyword>
<accession>A0A828Y9T9</accession>
<keyword evidence="1" id="KW-1133">Transmembrane helix</keyword>
<name>A0A828Y9T9_9LEPT</name>
<protein>
    <submittedName>
        <fullName evidence="2">Uncharacterized protein</fullName>
    </submittedName>
</protein>
<evidence type="ECO:0000313" key="2">
    <source>
        <dbReference type="EMBL" id="EKO52248.1"/>
    </source>
</evidence>
<gene>
    <name evidence="2" type="ORF">LEP1GSC131_3633</name>
</gene>
<dbReference type="Proteomes" id="UP000006339">
    <property type="component" value="Unassembled WGS sequence"/>
</dbReference>
<comment type="caution">
    <text evidence="2">The sequence shown here is derived from an EMBL/GenBank/DDBJ whole genome shotgun (WGS) entry which is preliminary data.</text>
</comment>
<keyword evidence="3" id="KW-1185">Reference proteome</keyword>
<sequence>MEISFNPSFLLIIFAVIPTNKIALHMFGVKNEKEFFKSSSYNF</sequence>
<keyword evidence="1" id="KW-0472">Membrane</keyword>
<reference evidence="2" key="1">
    <citation type="submission" date="2012-10" db="EMBL/GenBank/DDBJ databases">
        <authorList>
            <person name="Harkins D.M."/>
            <person name="Durkin A.S."/>
            <person name="Brinkac L.M."/>
            <person name="Selengut J.D."/>
            <person name="Sanka R."/>
            <person name="DePew J."/>
            <person name="Purushe J."/>
            <person name="Picardeau M."/>
            <person name="Werts C."/>
            <person name="Goarant C."/>
            <person name="Vinetz J.M."/>
            <person name="Sutton G.G."/>
            <person name="Nelson W.C."/>
            <person name="Fouts D.E."/>
        </authorList>
    </citation>
    <scope>NUCLEOTIDE SEQUENCE [LARGE SCALE GENOMIC DNA]</scope>
    <source>
        <strain evidence="2">200802841</strain>
    </source>
</reference>